<protein>
    <submittedName>
        <fullName evidence="2">Uncharacterized protein</fullName>
    </submittedName>
</protein>
<keyword evidence="1" id="KW-0472">Membrane</keyword>
<dbReference type="Proteomes" id="UP000236173">
    <property type="component" value="Unassembled WGS sequence"/>
</dbReference>
<feature type="transmembrane region" description="Helical" evidence="1">
    <location>
        <begin position="12"/>
        <end position="30"/>
    </location>
</feature>
<comment type="caution">
    <text evidence="2">The sequence shown here is derived from an EMBL/GenBank/DDBJ whole genome shotgun (WGS) entry which is preliminary data.</text>
</comment>
<evidence type="ECO:0000256" key="1">
    <source>
        <dbReference type="SAM" id="Phobius"/>
    </source>
</evidence>
<keyword evidence="1" id="KW-1133">Transmembrane helix</keyword>
<accession>A0A2H5XF49</accession>
<reference evidence="3" key="1">
    <citation type="submission" date="2017-09" db="EMBL/GenBank/DDBJ databases">
        <title>Metaegenomics of thermophilic ammonia-oxidizing enrichment culture.</title>
        <authorList>
            <person name="Kato S."/>
            <person name="Suzuki K."/>
        </authorList>
    </citation>
    <scope>NUCLEOTIDE SEQUENCE [LARGE SCALE GENOMIC DNA]</scope>
</reference>
<dbReference type="AlphaFoldDB" id="A0A2H5XF49"/>
<gene>
    <name evidence="2" type="ORF">HRbin17_02326</name>
</gene>
<dbReference type="EMBL" id="BEHT01000038">
    <property type="protein sequence ID" value="GBC99795.1"/>
    <property type="molecule type" value="Genomic_DNA"/>
</dbReference>
<sequence length="57" mass="6771">MDFLRQPVRPFHIVVLLVMLVAVVAGIWAWRHRALQQQAEQAQQEVLQQMQREGTRY</sequence>
<proteinExistence type="predicted"/>
<name>A0A2H5XF49_9BACT</name>
<evidence type="ECO:0000313" key="3">
    <source>
        <dbReference type="Proteomes" id="UP000236173"/>
    </source>
</evidence>
<evidence type="ECO:0000313" key="2">
    <source>
        <dbReference type="EMBL" id="GBC99795.1"/>
    </source>
</evidence>
<organism evidence="2 3">
    <name type="scientific">Candidatus Fervidibacter japonicus</name>
    <dbReference type="NCBI Taxonomy" id="2035412"/>
    <lineage>
        <taxon>Bacteria</taxon>
        <taxon>Candidatus Fervidibacterota</taxon>
        <taxon>Candidatus Fervidibacter</taxon>
    </lineage>
</organism>
<keyword evidence="1" id="KW-0812">Transmembrane</keyword>